<dbReference type="PANTHER" id="PTHR47197:SF3">
    <property type="entry name" value="DIHYDRO-HEME D1 DEHYDROGENASE"/>
    <property type="match status" value="1"/>
</dbReference>
<organism evidence="2 3">
    <name type="scientific">Parabacteroides merdae</name>
    <dbReference type="NCBI Taxonomy" id="46503"/>
    <lineage>
        <taxon>Bacteria</taxon>
        <taxon>Pseudomonadati</taxon>
        <taxon>Bacteroidota</taxon>
        <taxon>Bacteroidia</taxon>
        <taxon>Bacteroidales</taxon>
        <taxon>Tannerellaceae</taxon>
        <taxon>Parabacteroides</taxon>
    </lineage>
</organism>
<proteinExistence type="predicted"/>
<reference evidence="2 3" key="1">
    <citation type="journal article" date="2019" name="Nat. Med.">
        <title>A library of human gut bacterial isolates paired with longitudinal multiomics data enables mechanistic microbiome research.</title>
        <authorList>
            <person name="Poyet M."/>
            <person name="Groussin M."/>
            <person name="Gibbons S.M."/>
            <person name="Avila-Pacheco J."/>
            <person name="Jiang X."/>
            <person name="Kearney S.M."/>
            <person name="Perrotta A.R."/>
            <person name="Berdy B."/>
            <person name="Zhao S."/>
            <person name="Lieberman T.D."/>
            <person name="Swanson P.K."/>
            <person name="Smith M."/>
            <person name="Roesemann S."/>
            <person name="Alexander J.E."/>
            <person name="Rich S.A."/>
            <person name="Livny J."/>
            <person name="Vlamakis H."/>
            <person name="Clish C."/>
            <person name="Bullock K."/>
            <person name="Deik A."/>
            <person name="Scott J."/>
            <person name="Pierce K.A."/>
            <person name="Xavier R.J."/>
            <person name="Alm E.J."/>
        </authorList>
    </citation>
    <scope>NUCLEOTIDE SEQUENCE [LARGE SCALE GENOMIC DNA]</scope>
    <source>
        <strain evidence="2 3">BIOML-A25</strain>
    </source>
</reference>
<keyword evidence="1" id="KW-0732">Signal</keyword>
<evidence type="ECO:0008006" key="4">
    <source>
        <dbReference type="Google" id="ProtNLM"/>
    </source>
</evidence>
<evidence type="ECO:0000313" key="3">
    <source>
        <dbReference type="Proteomes" id="UP000437446"/>
    </source>
</evidence>
<sequence>MKKNFYWFACFACATVALAFSSCNDDNIEPDIEVPTEVTGVYILNGGDYGGNNAGISYLDSEGKVTEDIFKKQNNRALGDMGQHMIKYGSKLYVSMYGSKTVEILDAADATSLKQLTLTDDQGAIRPPRMFAAYNGKVYLTTFDGYVAKIDTASMAVEGYVKVGPNPDGITIANERIYTADTDGMNWPSQSTRVSVVDINSFEFEKTITVSLNPNYIYSDSDGDVYVICMSDYSDDKSYIVQRIDAKTDEVKTVEGIKAYKMTVADDIAYIMFNDYYANEVKYYKYDLKNEKLLSDNFITDGTVVSSPNGIGVDPVTGDIYVGKSNKKNNGDVYVFSSEGKLKSQFETLPYPADFVFMTIMTNK</sequence>
<protein>
    <recommendedName>
        <fullName evidence="4">YncE family protein</fullName>
    </recommendedName>
</protein>
<feature type="signal peptide" evidence="1">
    <location>
        <begin position="1"/>
        <end position="19"/>
    </location>
</feature>
<dbReference type="InterPro" id="IPR031815">
    <property type="entry name" value="DUF5074"/>
</dbReference>
<dbReference type="PANTHER" id="PTHR47197">
    <property type="entry name" value="PROTEIN NIRF"/>
    <property type="match status" value="1"/>
</dbReference>
<comment type="caution">
    <text evidence="2">The sequence shown here is derived from an EMBL/GenBank/DDBJ whole genome shotgun (WGS) entry which is preliminary data.</text>
</comment>
<dbReference type="Proteomes" id="UP000437446">
    <property type="component" value="Unassembled WGS sequence"/>
</dbReference>
<evidence type="ECO:0000313" key="2">
    <source>
        <dbReference type="EMBL" id="MTU29988.1"/>
    </source>
</evidence>
<dbReference type="InterPro" id="IPR011043">
    <property type="entry name" value="Gal_Oxase/kelch_b-propeller"/>
</dbReference>
<dbReference type="SUPFAM" id="SSF50969">
    <property type="entry name" value="YVTN repeat-like/Quinoprotein amine dehydrogenase"/>
    <property type="match status" value="1"/>
</dbReference>
<dbReference type="InterPro" id="IPR051200">
    <property type="entry name" value="Host-pathogen_enzymatic-act"/>
</dbReference>
<dbReference type="InterPro" id="IPR011044">
    <property type="entry name" value="Quino_amine_DH_bsu"/>
</dbReference>
<dbReference type="SUPFAM" id="SSF50965">
    <property type="entry name" value="Galactose oxidase, central domain"/>
    <property type="match status" value="1"/>
</dbReference>
<dbReference type="RefSeq" id="WP_129943523.1">
    <property type="nucleotide sequence ID" value="NZ_RCYQ01000006.1"/>
</dbReference>
<dbReference type="Gene3D" id="2.130.10.10">
    <property type="entry name" value="YVTN repeat-like/Quinoprotein amine dehydrogenase"/>
    <property type="match status" value="1"/>
</dbReference>
<accession>A0A7K1HFS6</accession>
<dbReference type="PROSITE" id="PS51257">
    <property type="entry name" value="PROKAR_LIPOPROTEIN"/>
    <property type="match status" value="1"/>
</dbReference>
<dbReference type="AlphaFoldDB" id="A0A7K1HFS6"/>
<feature type="chain" id="PRO_5029633741" description="YncE family protein" evidence="1">
    <location>
        <begin position="20"/>
        <end position="364"/>
    </location>
</feature>
<dbReference type="EMBL" id="WNCR01000005">
    <property type="protein sequence ID" value="MTU29988.1"/>
    <property type="molecule type" value="Genomic_DNA"/>
</dbReference>
<dbReference type="Pfam" id="PF16819">
    <property type="entry name" value="DUF5074"/>
    <property type="match status" value="1"/>
</dbReference>
<dbReference type="InterPro" id="IPR015943">
    <property type="entry name" value="WD40/YVTN_repeat-like_dom_sf"/>
</dbReference>
<gene>
    <name evidence="2" type="ORF">GMD66_12370</name>
</gene>
<evidence type="ECO:0000256" key="1">
    <source>
        <dbReference type="SAM" id="SignalP"/>
    </source>
</evidence>
<name>A0A7K1HFS6_9BACT</name>